<dbReference type="Proteomes" id="UP000576225">
    <property type="component" value="Unassembled WGS sequence"/>
</dbReference>
<gene>
    <name evidence="1" type="ORF">HF882_22515</name>
</gene>
<sequence>MRSDGIVIQDSVIRTPRDMPEAAVRVGCKAHLTRLKFDIRRDPAREQYAISQYGGNVMISDSEFSCDRDVTVLHCNARPYSSMIGSSTALRRLKLTTGAAPVIRFAADSFPNLLSIYALTTESKSAPKLFDFAQAPTSEELSAWLKGKRHPDLGPGRSYGISVTGAENFDRSLPESLTPYLRNVPPESYQTPRIDRTPLEFAGPVLSDPLIGGEKDDANDDTGRLEALLAQAAKSAGATIVLPPRWIRVSRTLFVPDNTQILAAGRAVIQARSDDFPVFRIRKCDRVMFRNITFHKGMRGVEISARRGSVQFDNCCFYDQLQETIKAYVPDNRLRLTVTGGCAYTPFFYTGNAAPACFEALWYSNLPDYPAEEYKRSYASIANRGGELYITDMLGVPTYFRHVSPMHEIWRKAPGKGGHFRWIDNTGKFWSLNNRYGGEWGGLTPVYQYGRDSSTYLEGAYCSLNCPRTRNYSPVLADSPDADVTLVNMVSTLYSEPLQTTYRQKDGSVKPLPEQGIHCSYPLPEVK</sequence>
<accession>A0A848B3K3</accession>
<proteinExistence type="predicted"/>
<evidence type="ECO:0000313" key="1">
    <source>
        <dbReference type="EMBL" id="NMD89363.1"/>
    </source>
</evidence>
<dbReference type="AlphaFoldDB" id="A0A848B3K3"/>
<dbReference type="InterPro" id="IPR012334">
    <property type="entry name" value="Pectin_lyas_fold"/>
</dbReference>
<dbReference type="InterPro" id="IPR011050">
    <property type="entry name" value="Pectin_lyase_fold/virulence"/>
</dbReference>
<dbReference type="SUPFAM" id="SSF51126">
    <property type="entry name" value="Pectin lyase-like"/>
    <property type="match status" value="1"/>
</dbReference>
<reference evidence="1 2" key="1">
    <citation type="submission" date="2020-04" db="EMBL/GenBank/DDBJ databases">
        <authorList>
            <person name="Hitch T.C.A."/>
            <person name="Wylensek D."/>
            <person name="Clavel T."/>
        </authorList>
    </citation>
    <scope>NUCLEOTIDE SEQUENCE [LARGE SCALE GENOMIC DNA]</scope>
    <source>
        <strain evidence="1 2">COR2-253-APC-1A</strain>
    </source>
</reference>
<comment type="caution">
    <text evidence="1">The sequence shown here is derived from an EMBL/GenBank/DDBJ whole genome shotgun (WGS) entry which is preliminary data.</text>
</comment>
<name>A0A848B3K3_9BACT</name>
<dbReference type="Gene3D" id="2.160.20.10">
    <property type="entry name" value="Single-stranded right-handed beta-helix, Pectin lyase-like"/>
    <property type="match status" value="1"/>
</dbReference>
<organism evidence="1 2">
    <name type="scientific">Victivallis vadensis</name>
    <dbReference type="NCBI Taxonomy" id="172901"/>
    <lineage>
        <taxon>Bacteria</taxon>
        <taxon>Pseudomonadati</taxon>
        <taxon>Lentisphaerota</taxon>
        <taxon>Lentisphaeria</taxon>
        <taxon>Victivallales</taxon>
        <taxon>Victivallaceae</taxon>
        <taxon>Victivallis</taxon>
    </lineage>
</organism>
<dbReference type="EMBL" id="JABAEW010000110">
    <property type="protein sequence ID" value="NMD89363.1"/>
    <property type="molecule type" value="Genomic_DNA"/>
</dbReference>
<evidence type="ECO:0000313" key="2">
    <source>
        <dbReference type="Proteomes" id="UP000576225"/>
    </source>
</evidence>
<protein>
    <submittedName>
        <fullName evidence="1">Uncharacterized protein</fullName>
    </submittedName>
</protein>
<dbReference type="RefSeq" id="WP_168964264.1">
    <property type="nucleotide sequence ID" value="NZ_JABAEW010000110.1"/>
</dbReference>